<keyword evidence="2" id="KW-1185">Reference proteome</keyword>
<evidence type="ECO:0000313" key="2">
    <source>
        <dbReference type="Proteomes" id="UP000765509"/>
    </source>
</evidence>
<dbReference type="EMBL" id="AVOT02068914">
    <property type="protein sequence ID" value="MBW0559971.1"/>
    <property type="molecule type" value="Genomic_DNA"/>
</dbReference>
<organism evidence="1 2">
    <name type="scientific">Austropuccinia psidii MF-1</name>
    <dbReference type="NCBI Taxonomy" id="1389203"/>
    <lineage>
        <taxon>Eukaryota</taxon>
        <taxon>Fungi</taxon>
        <taxon>Dikarya</taxon>
        <taxon>Basidiomycota</taxon>
        <taxon>Pucciniomycotina</taxon>
        <taxon>Pucciniomycetes</taxon>
        <taxon>Pucciniales</taxon>
        <taxon>Sphaerophragmiaceae</taxon>
        <taxon>Austropuccinia</taxon>
    </lineage>
</organism>
<comment type="caution">
    <text evidence="1">The sequence shown here is derived from an EMBL/GenBank/DDBJ whole genome shotgun (WGS) entry which is preliminary data.</text>
</comment>
<dbReference type="Proteomes" id="UP000765509">
    <property type="component" value="Unassembled WGS sequence"/>
</dbReference>
<reference evidence="1" key="1">
    <citation type="submission" date="2021-03" db="EMBL/GenBank/DDBJ databases">
        <title>Draft genome sequence of rust myrtle Austropuccinia psidii MF-1, a brazilian biotype.</title>
        <authorList>
            <person name="Quecine M.C."/>
            <person name="Pachon D.M.R."/>
            <person name="Bonatelli M.L."/>
            <person name="Correr F.H."/>
            <person name="Franceschini L.M."/>
            <person name="Leite T.F."/>
            <person name="Margarido G.R.A."/>
            <person name="Almeida C.A."/>
            <person name="Ferrarezi J.A."/>
            <person name="Labate C.A."/>
        </authorList>
    </citation>
    <scope>NUCLEOTIDE SEQUENCE</scope>
    <source>
        <strain evidence="1">MF-1</strain>
    </source>
</reference>
<accession>A0A9Q3PH31</accession>
<evidence type="ECO:0000313" key="1">
    <source>
        <dbReference type="EMBL" id="MBW0559971.1"/>
    </source>
</evidence>
<gene>
    <name evidence="1" type="ORF">O181_099686</name>
</gene>
<sequence>MQNRDGTIVIKYQTSKSRTLFLTLNFINIKVPKKRKYYYLVPCVIFSLHGTNAVQVELSVELENKHPTFLVSLIEPYQAADKELFPLRNPTPLTVPPVEQNEDRKINKKVKKRDLWVKIK</sequence>
<dbReference type="AlphaFoldDB" id="A0A9Q3PH31"/>
<proteinExistence type="predicted"/>
<name>A0A9Q3PH31_9BASI</name>
<protein>
    <submittedName>
        <fullName evidence="1">Uncharacterized protein</fullName>
    </submittedName>
</protein>